<name>A0A498J730_MALDO</name>
<accession>A0A498J730</accession>
<dbReference type="GO" id="GO:0009451">
    <property type="term" value="P:RNA modification"/>
    <property type="evidence" value="ECO:0007669"/>
    <property type="project" value="InterPro"/>
</dbReference>
<protein>
    <recommendedName>
        <fullName evidence="4">Pentatricopeptide repeat-containing protein</fullName>
    </recommendedName>
</protein>
<dbReference type="GO" id="GO:0003723">
    <property type="term" value="F:RNA binding"/>
    <property type="evidence" value="ECO:0007669"/>
    <property type="project" value="InterPro"/>
</dbReference>
<reference evidence="2 3" key="1">
    <citation type="submission" date="2018-10" db="EMBL/GenBank/DDBJ databases">
        <title>A high-quality apple genome assembly.</title>
        <authorList>
            <person name="Hu J."/>
        </authorList>
    </citation>
    <scope>NUCLEOTIDE SEQUENCE [LARGE SCALE GENOMIC DNA]</scope>
    <source>
        <strain evidence="3">cv. HFTH1</strain>
        <tissue evidence="2">Young leaf</tissue>
    </source>
</reference>
<dbReference type="AlphaFoldDB" id="A0A498J730"/>
<dbReference type="PANTHER" id="PTHR47926:SF413">
    <property type="entry name" value="REPEAT (TPR)-LIKE SUPERFAMILY PROTEIN, PUTATIVE-RELATED"/>
    <property type="match status" value="1"/>
</dbReference>
<dbReference type="Proteomes" id="UP000290289">
    <property type="component" value="Chromosome 9"/>
</dbReference>
<keyword evidence="1" id="KW-0677">Repeat</keyword>
<dbReference type="NCBIfam" id="TIGR00756">
    <property type="entry name" value="PPR"/>
    <property type="match status" value="1"/>
</dbReference>
<dbReference type="InterPro" id="IPR002885">
    <property type="entry name" value="PPR_rpt"/>
</dbReference>
<organism evidence="2 3">
    <name type="scientific">Malus domestica</name>
    <name type="common">Apple</name>
    <name type="synonym">Pyrus malus</name>
    <dbReference type="NCBI Taxonomy" id="3750"/>
    <lineage>
        <taxon>Eukaryota</taxon>
        <taxon>Viridiplantae</taxon>
        <taxon>Streptophyta</taxon>
        <taxon>Embryophyta</taxon>
        <taxon>Tracheophyta</taxon>
        <taxon>Spermatophyta</taxon>
        <taxon>Magnoliopsida</taxon>
        <taxon>eudicotyledons</taxon>
        <taxon>Gunneridae</taxon>
        <taxon>Pentapetalae</taxon>
        <taxon>rosids</taxon>
        <taxon>fabids</taxon>
        <taxon>Rosales</taxon>
        <taxon>Rosaceae</taxon>
        <taxon>Amygdaloideae</taxon>
        <taxon>Maleae</taxon>
        <taxon>Malus</taxon>
    </lineage>
</organism>
<dbReference type="InterPro" id="IPR046960">
    <property type="entry name" value="PPR_At4g14850-like_plant"/>
</dbReference>
<dbReference type="STRING" id="3750.A0A498J730"/>
<evidence type="ECO:0000256" key="1">
    <source>
        <dbReference type="ARBA" id="ARBA00022737"/>
    </source>
</evidence>
<proteinExistence type="predicted"/>
<sequence>MEWEYGIVPGVEHYGCMIDLLGLGGRLREAFRLVHSMPMEPNAAVWRTLLGACRMHNDLELAEEGA</sequence>
<keyword evidence="3" id="KW-1185">Reference proteome</keyword>
<evidence type="ECO:0000313" key="2">
    <source>
        <dbReference type="EMBL" id="RXH89603.1"/>
    </source>
</evidence>
<dbReference type="Gene3D" id="1.25.40.10">
    <property type="entry name" value="Tetratricopeptide repeat domain"/>
    <property type="match status" value="1"/>
</dbReference>
<dbReference type="Pfam" id="PF01535">
    <property type="entry name" value="PPR"/>
    <property type="match status" value="1"/>
</dbReference>
<evidence type="ECO:0000313" key="3">
    <source>
        <dbReference type="Proteomes" id="UP000290289"/>
    </source>
</evidence>
<evidence type="ECO:0008006" key="4">
    <source>
        <dbReference type="Google" id="ProtNLM"/>
    </source>
</evidence>
<dbReference type="PANTHER" id="PTHR47926">
    <property type="entry name" value="PENTATRICOPEPTIDE REPEAT-CONTAINING PROTEIN"/>
    <property type="match status" value="1"/>
</dbReference>
<dbReference type="EMBL" id="RDQH01000335">
    <property type="protein sequence ID" value="RXH89603.1"/>
    <property type="molecule type" value="Genomic_DNA"/>
</dbReference>
<gene>
    <name evidence="2" type="ORF">DVH24_031960</name>
</gene>
<comment type="caution">
    <text evidence="2">The sequence shown here is derived from an EMBL/GenBank/DDBJ whole genome shotgun (WGS) entry which is preliminary data.</text>
</comment>
<dbReference type="InterPro" id="IPR011990">
    <property type="entry name" value="TPR-like_helical_dom_sf"/>
</dbReference>